<dbReference type="Proteomes" id="UP001205843">
    <property type="component" value="Unassembled WGS sequence"/>
</dbReference>
<accession>A0AAE3G276</accession>
<evidence type="ECO:0000313" key="1">
    <source>
        <dbReference type="EMBL" id="MCP1674416.1"/>
    </source>
</evidence>
<keyword evidence="2" id="KW-1185">Reference proteome</keyword>
<dbReference type="RefSeq" id="WP_253476387.1">
    <property type="nucleotide sequence ID" value="NZ_JALJXV010000003.1"/>
</dbReference>
<gene>
    <name evidence="1" type="ORF">J2T57_001518</name>
</gene>
<protein>
    <submittedName>
        <fullName evidence="1">Uncharacterized protein</fullName>
    </submittedName>
</protein>
<sequence length="117" mass="13728">MKELPDTWIHPRVDHCIERVEQGGPADGSKLHLGLLEGLDFAQKAYNDPSHLDVYDDDVLLERVNAAGERERFFAVERHGYTTLFKRIDQDRFMVLDCHKTKDWRVLESEIRRGDYD</sequence>
<dbReference type="EMBL" id="JALJXV010000003">
    <property type="protein sequence ID" value="MCP1674416.1"/>
    <property type="molecule type" value="Genomic_DNA"/>
</dbReference>
<comment type="caution">
    <text evidence="1">The sequence shown here is derived from an EMBL/GenBank/DDBJ whole genome shotgun (WGS) entry which is preliminary data.</text>
</comment>
<dbReference type="AlphaFoldDB" id="A0AAE3G276"/>
<reference evidence="1" key="1">
    <citation type="submission" date="2022-03" db="EMBL/GenBank/DDBJ databases">
        <title>Genomic Encyclopedia of Type Strains, Phase III (KMG-III): the genomes of soil and plant-associated and newly described type strains.</title>
        <authorList>
            <person name="Whitman W."/>
        </authorList>
    </citation>
    <scope>NUCLEOTIDE SEQUENCE</scope>
    <source>
        <strain evidence="1">ANL 6-2</strain>
    </source>
</reference>
<name>A0AAE3G276_9GAMM</name>
<proteinExistence type="predicted"/>
<organism evidence="1 2">
    <name type="scientific">Natronocella acetinitrilica</name>
    <dbReference type="NCBI Taxonomy" id="414046"/>
    <lineage>
        <taxon>Bacteria</taxon>
        <taxon>Pseudomonadati</taxon>
        <taxon>Pseudomonadota</taxon>
        <taxon>Gammaproteobacteria</taxon>
        <taxon>Chromatiales</taxon>
        <taxon>Ectothiorhodospiraceae</taxon>
        <taxon>Natronocella</taxon>
    </lineage>
</organism>
<evidence type="ECO:0000313" key="2">
    <source>
        <dbReference type="Proteomes" id="UP001205843"/>
    </source>
</evidence>